<dbReference type="PROSITE" id="PS00769">
    <property type="entry name" value="TRANSTHYRETIN_2"/>
    <property type="match status" value="1"/>
</dbReference>
<dbReference type="SMART" id="SM00095">
    <property type="entry name" value="TR_THY"/>
    <property type="match status" value="1"/>
</dbReference>
<evidence type="ECO:0000313" key="10">
    <source>
        <dbReference type="EMBL" id="MBB3036780.1"/>
    </source>
</evidence>
<dbReference type="EC" id="3.5.2.17" evidence="8"/>
<dbReference type="InterPro" id="IPR023416">
    <property type="entry name" value="Transthyretin/HIU_hydrolase_d"/>
</dbReference>
<keyword evidence="5 8" id="KW-0659">Purine metabolism</keyword>
<dbReference type="EMBL" id="JACHWS010000001">
    <property type="protein sequence ID" value="MBB3036780.1"/>
    <property type="molecule type" value="Genomic_DNA"/>
</dbReference>
<name>A0A839RK01_9ACTN</name>
<dbReference type="InterPro" id="IPR000895">
    <property type="entry name" value="Transthyretin/HIU_hydrolase"/>
</dbReference>
<dbReference type="InterPro" id="IPR036817">
    <property type="entry name" value="Transthyretin/HIU_hydrolase_sf"/>
</dbReference>
<evidence type="ECO:0000256" key="8">
    <source>
        <dbReference type="RuleBase" id="RU361270"/>
    </source>
</evidence>
<feature type="binding site" evidence="7">
    <location>
        <position position="104"/>
    </location>
    <ligand>
        <name>substrate</name>
    </ligand>
</feature>
<dbReference type="GO" id="GO:0033971">
    <property type="term" value="F:hydroxyisourate hydrolase activity"/>
    <property type="evidence" value="ECO:0007669"/>
    <property type="project" value="UniProtKB-EC"/>
</dbReference>
<accession>A0A839RK01</accession>
<evidence type="ECO:0000256" key="6">
    <source>
        <dbReference type="ARBA" id="ARBA00022801"/>
    </source>
</evidence>
<comment type="caution">
    <text evidence="10">The sequence shown here is derived from an EMBL/GenBank/DDBJ whole genome shotgun (WGS) entry which is preliminary data.</text>
</comment>
<evidence type="ECO:0000313" key="11">
    <source>
        <dbReference type="Proteomes" id="UP000567922"/>
    </source>
</evidence>
<dbReference type="NCBIfam" id="TIGR02962">
    <property type="entry name" value="hdxy_isourate"/>
    <property type="match status" value="1"/>
</dbReference>
<gene>
    <name evidence="10" type="ORF">FHU29_001214</name>
</gene>
<dbReference type="Gene3D" id="2.60.40.180">
    <property type="entry name" value="Transthyretin/hydroxyisourate hydrolase domain"/>
    <property type="match status" value="1"/>
</dbReference>
<dbReference type="AlphaFoldDB" id="A0A839RK01"/>
<evidence type="ECO:0000259" key="9">
    <source>
        <dbReference type="SMART" id="SM00095"/>
    </source>
</evidence>
<feature type="binding site" evidence="7">
    <location>
        <position position="42"/>
    </location>
    <ligand>
        <name>substrate</name>
    </ligand>
</feature>
<dbReference type="PANTHER" id="PTHR10395:SF7">
    <property type="entry name" value="5-HYDROXYISOURATE HYDROLASE"/>
    <property type="match status" value="1"/>
</dbReference>
<dbReference type="InterPro" id="IPR023418">
    <property type="entry name" value="Thyroxine_BS"/>
</dbReference>
<proteinExistence type="inferred from homology"/>
<comment type="similarity">
    <text evidence="3 8">Belongs to the transthyretin family. 5-hydroxyisourate hydrolase subfamily.</text>
</comment>
<comment type="subunit">
    <text evidence="4 8">Homotetramer.</text>
</comment>
<dbReference type="InterPro" id="IPR014306">
    <property type="entry name" value="Hydroxyisourate_hydrolase"/>
</dbReference>
<reference evidence="10 11" key="1">
    <citation type="submission" date="2020-08" db="EMBL/GenBank/DDBJ databases">
        <title>Sequencing the genomes of 1000 actinobacteria strains.</title>
        <authorList>
            <person name="Klenk H.-P."/>
        </authorList>
    </citation>
    <scope>NUCLEOTIDE SEQUENCE [LARGE SCALE GENOMIC DNA]</scope>
    <source>
        <strain evidence="10 11">DSM 45258</strain>
    </source>
</reference>
<dbReference type="PANTHER" id="PTHR10395">
    <property type="entry name" value="URICASE AND TRANSTHYRETIN-RELATED"/>
    <property type="match status" value="1"/>
</dbReference>
<dbReference type="CDD" id="cd05822">
    <property type="entry name" value="TLP_HIUase"/>
    <property type="match status" value="1"/>
</dbReference>
<keyword evidence="11" id="KW-1185">Reference proteome</keyword>
<feature type="domain" description="Transthyretin/hydroxyisourate hydrolase" evidence="9">
    <location>
        <begin position="1"/>
        <end position="106"/>
    </location>
</feature>
<dbReference type="InterPro" id="IPR023419">
    <property type="entry name" value="Transthyretin_CS"/>
</dbReference>
<evidence type="ECO:0000256" key="7">
    <source>
        <dbReference type="PIRSR" id="PIRSR600895-51"/>
    </source>
</evidence>
<comment type="function">
    <text evidence="2">Catalyzes the hydrolysis of 5-hydroxyisourate (HIU) to 2-oxo-4-hydroxy-4-carboxy-5-ureidoimidazoline (OHCU).</text>
</comment>
<dbReference type="Pfam" id="PF00576">
    <property type="entry name" value="Transthyretin"/>
    <property type="match status" value="1"/>
</dbReference>
<comment type="catalytic activity">
    <reaction evidence="1 8">
        <text>5-hydroxyisourate + H2O = 5-hydroxy-2-oxo-4-ureido-2,5-dihydro-1H-imidazole-5-carboxylate + H(+)</text>
        <dbReference type="Rhea" id="RHEA:23736"/>
        <dbReference type="ChEBI" id="CHEBI:15377"/>
        <dbReference type="ChEBI" id="CHEBI:15378"/>
        <dbReference type="ChEBI" id="CHEBI:18072"/>
        <dbReference type="ChEBI" id="CHEBI:58639"/>
        <dbReference type="EC" id="3.5.2.17"/>
    </reaction>
</comment>
<dbReference type="GO" id="GO:0006144">
    <property type="term" value="P:purine nucleobase metabolic process"/>
    <property type="evidence" value="ECO:0007669"/>
    <property type="project" value="UniProtKB-KW"/>
</dbReference>
<dbReference type="RefSeq" id="WP_013807327.1">
    <property type="nucleotide sequence ID" value="NZ_BDDI01000010.1"/>
</dbReference>
<organism evidence="10 11">
    <name type="scientific">Hoyosella altamirensis</name>
    <dbReference type="NCBI Taxonomy" id="616997"/>
    <lineage>
        <taxon>Bacteria</taxon>
        <taxon>Bacillati</taxon>
        <taxon>Actinomycetota</taxon>
        <taxon>Actinomycetes</taxon>
        <taxon>Mycobacteriales</taxon>
        <taxon>Hoyosellaceae</taxon>
        <taxon>Hoyosella</taxon>
    </lineage>
</organism>
<sequence>MATISTHVLDTVKGLPATGLTVVLQAQDGAEIASVVTDGDGRVSDVAGDDLPTGVLRLVFGTGAYFAARGVQAFHPEVVVSISLTEHRHYHVPLLISPFSYTTYRGT</sequence>
<evidence type="ECO:0000256" key="4">
    <source>
        <dbReference type="ARBA" id="ARBA00011881"/>
    </source>
</evidence>
<evidence type="ECO:0000256" key="3">
    <source>
        <dbReference type="ARBA" id="ARBA00009850"/>
    </source>
</evidence>
<keyword evidence="6 8" id="KW-0378">Hydrolase</keyword>
<protein>
    <recommendedName>
        <fullName evidence="8">5-hydroxyisourate hydrolase</fullName>
        <shortName evidence="8">HIU hydrolase</shortName>
        <shortName evidence="8">HIUHase</shortName>
        <ecNumber evidence="8">3.5.2.17</ecNumber>
    </recommendedName>
</protein>
<evidence type="ECO:0000256" key="2">
    <source>
        <dbReference type="ARBA" id="ARBA00002704"/>
    </source>
</evidence>
<evidence type="ECO:0000256" key="1">
    <source>
        <dbReference type="ARBA" id="ARBA00001043"/>
    </source>
</evidence>
<dbReference type="SUPFAM" id="SSF49472">
    <property type="entry name" value="Transthyretin (synonym: prealbumin)"/>
    <property type="match status" value="1"/>
</dbReference>
<dbReference type="OrthoDB" id="9792386at2"/>
<feature type="binding site" evidence="7">
    <location>
        <position position="7"/>
    </location>
    <ligand>
        <name>substrate</name>
    </ligand>
</feature>
<dbReference type="Proteomes" id="UP000567922">
    <property type="component" value="Unassembled WGS sequence"/>
</dbReference>
<dbReference type="PRINTS" id="PR00189">
    <property type="entry name" value="TRNSTHYRETIN"/>
</dbReference>
<evidence type="ECO:0000256" key="5">
    <source>
        <dbReference type="ARBA" id="ARBA00022631"/>
    </source>
</evidence>
<dbReference type="PROSITE" id="PS00768">
    <property type="entry name" value="TRANSTHYRETIN_1"/>
    <property type="match status" value="1"/>
</dbReference>